<protein>
    <recommendedName>
        <fullName evidence="3">Transglutaminase-like domain-containing protein</fullName>
    </recommendedName>
</protein>
<proteinExistence type="predicted"/>
<dbReference type="SUPFAM" id="SSF54001">
    <property type="entry name" value="Cysteine proteinases"/>
    <property type="match status" value="1"/>
</dbReference>
<dbReference type="AlphaFoldDB" id="A0A413R5A3"/>
<dbReference type="InterPro" id="IPR038765">
    <property type="entry name" value="Papain-like_cys_pep_sf"/>
</dbReference>
<name>A0A413R5A3_9FIRM</name>
<accession>A0A413R5A3</accession>
<sequence length="199" mass="23441">MLALFYTIEDEFHEIISSNVYSDVRYMGSHNQVSGGYLYTYKWDNSGKKNFTIKEKVGETWVTATKIEIKLKDKKKAEDEWLQSVIDKVTDSSMTGQVKMQRLEQYVLDNFMYDRNNERGEIYLLADEGVYWERKHIDCWDATNIMCLFADKLGLESKWTYAGYAQHYYATVMIDGKEYGYDACPMSKTGWTIVWEYIL</sequence>
<gene>
    <name evidence="1" type="ORF">DW944_11290</name>
</gene>
<evidence type="ECO:0000313" key="1">
    <source>
        <dbReference type="EMBL" id="RHA16803.1"/>
    </source>
</evidence>
<keyword evidence="2" id="KW-1185">Reference proteome</keyword>
<evidence type="ECO:0000313" key="2">
    <source>
        <dbReference type="Proteomes" id="UP000284779"/>
    </source>
</evidence>
<comment type="caution">
    <text evidence="1">The sequence shown here is derived from an EMBL/GenBank/DDBJ whole genome shotgun (WGS) entry which is preliminary data.</text>
</comment>
<dbReference type="Proteomes" id="UP000284779">
    <property type="component" value="Unassembled WGS sequence"/>
</dbReference>
<evidence type="ECO:0008006" key="3">
    <source>
        <dbReference type="Google" id="ProtNLM"/>
    </source>
</evidence>
<dbReference type="RefSeq" id="WP_117971702.1">
    <property type="nucleotide sequence ID" value="NZ_CAUBDO010000041.1"/>
</dbReference>
<dbReference type="EMBL" id="QSFD01000015">
    <property type="protein sequence ID" value="RHA16803.1"/>
    <property type="molecule type" value="Genomic_DNA"/>
</dbReference>
<reference evidence="1 2" key="1">
    <citation type="submission" date="2018-08" db="EMBL/GenBank/DDBJ databases">
        <title>A genome reference for cultivated species of the human gut microbiota.</title>
        <authorList>
            <person name="Zou Y."/>
            <person name="Xue W."/>
            <person name="Luo G."/>
        </authorList>
    </citation>
    <scope>NUCLEOTIDE SEQUENCE [LARGE SCALE GENOMIC DNA]</scope>
    <source>
        <strain evidence="1 2">AM44-11BH</strain>
    </source>
</reference>
<organism evidence="1 2">
    <name type="scientific">Eubacterium ventriosum</name>
    <dbReference type="NCBI Taxonomy" id="39496"/>
    <lineage>
        <taxon>Bacteria</taxon>
        <taxon>Bacillati</taxon>
        <taxon>Bacillota</taxon>
        <taxon>Clostridia</taxon>
        <taxon>Eubacteriales</taxon>
        <taxon>Eubacteriaceae</taxon>
        <taxon>Eubacterium</taxon>
    </lineage>
</organism>